<dbReference type="CDD" id="cd02933">
    <property type="entry name" value="OYE_like_FMN"/>
    <property type="match status" value="1"/>
</dbReference>
<dbReference type="Proteomes" id="UP001362100">
    <property type="component" value="Unassembled WGS sequence"/>
</dbReference>
<reference evidence="2 3" key="1">
    <citation type="submission" date="2023-12" db="EMBL/GenBank/DDBJ databases">
        <title>Gut-associated functions are favored during microbiome assembly across C. elegans life.</title>
        <authorList>
            <person name="Zimmermann J."/>
        </authorList>
    </citation>
    <scope>NUCLEOTIDE SEQUENCE [LARGE SCALE GENOMIC DNA]</scope>
    <source>
        <strain evidence="2 3">BIGb0393</strain>
    </source>
</reference>
<sequence>MQHEALFHPINLGPYTLKNRIVFPPLTRQRSGQPGDLPTGLMAEYYQQRAGAGFMVSEGTQIEPRGQGYAWTPGIYSEAQIEGWQKVTDAVHASGGVIFAQLWHVGRVSHTSLQPENGAPLAPSAIQAEKVKAFIETGPGTGTLVSPSAPRELGIADIQELVELYVQAARNAIRAGFDGVEIHAANGYLVNQFISEHANHRQDAYGGSLENRLRFLREIVQAVSAAVGANRLGVRFTPLFTSTDEDRVYIGLVESDPHTTYVEAVKVLESAGVAYVSIAEADWDNAPDMPEAFRREIRRVFSGRIIYAGRYTAERAEKMIRSNYADLIAFGRPFVANPDLPARIANGWPLNALNAARLYGGSEEGFTDYPVYPPATSAMKENTHE</sequence>
<dbReference type="Pfam" id="PF00724">
    <property type="entry name" value="Oxidored_FMN"/>
    <property type="match status" value="1"/>
</dbReference>
<dbReference type="EMBL" id="JBBGZW010000002">
    <property type="protein sequence ID" value="MEJ5047886.1"/>
    <property type="molecule type" value="Genomic_DNA"/>
</dbReference>
<protein>
    <submittedName>
        <fullName evidence="2">Alkene reductase</fullName>
    </submittedName>
</protein>
<feature type="domain" description="NADH:flavin oxidoreductase/NADH oxidase N-terminal" evidence="1">
    <location>
        <begin position="6"/>
        <end position="351"/>
    </location>
</feature>
<dbReference type="InterPro" id="IPR045247">
    <property type="entry name" value="Oye-like"/>
</dbReference>
<dbReference type="InterPro" id="IPR001155">
    <property type="entry name" value="OxRdtase_FMN_N"/>
</dbReference>
<dbReference type="InterPro" id="IPR013785">
    <property type="entry name" value="Aldolase_TIM"/>
</dbReference>
<evidence type="ECO:0000313" key="3">
    <source>
        <dbReference type="Proteomes" id="UP001362100"/>
    </source>
</evidence>
<comment type="caution">
    <text evidence="2">The sequence shown here is derived from an EMBL/GenBank/DDBJ whole genome shotgun (WGS) entry which is preliminary data.</text>
</comment>
<evidence type="ECO:0000259" key="1">
    <source>
        <dbReference type="Pfam" id="PF00724"/>
    </source>
</evidence>
<name>A0ABU8PYQ7_9GAMM</name>
<dbReference type="SUPFAM" id="SSF51395">
    <property type="entry name" value="FMN-linked oxidoreductases"/>
    <property type="match status" value="1"/>
</dbReference>
<evidence type="ECO:0000313" key="2">
    <source>
        <dbReference type="EMBL" id="MEJ5047886.1"/>
    </source>
</evidence>
<dbReference type="PANTHER" id="PTHR22893:SF91">
    <property type="entry name" value="NADPH DEHYDROGENASE 2-RELATED"/>
    <property type="match status" value="1"/>
</dbReference>
<proteinExistence type="predicted"/>
<dbReference type="PANTHER" id="PTHR22893">
    <property type="entry name" value="NADH OXIDOREDUCTASE-RELATED"/>
    <property type="match status" value="1"/>
</dbReference>
<keyword evidence="3" id="KW-1185">Reference proteome</keyword>
<gene>
    <name evidence="2" type="ORF">WH298_22090</name>
</gene>
<accession>A0ABU8PYQ7</accession>
<dbReference type="RefSeq" id="WP_180824064.1">
    <property type="nucleotide sequence ID" value="NZ_JACAWY010000002.1"/>
</dbReference>
<dbReference type="Gene3D" id="3.20.20.70">
    <property type="entry name" value="Aldolase class I"/>
    <property type="match status" value="1"/>
</dbReference>
<organism evidence="2 3">
    <name type="scientific">Pantoea nemavictus</name>
    <dbReference type="NCBI Taxonomy" id="2726955"/>
    <lineage>
        <taxon>Bacteria</taxon>
        <taxon>Pseudomonadati</taxon>
        <taxon>Pseudomonadota</taxon>
        <taxon>Gammaproteobacteria</taxon>
        <taxon>Enterobacterales</taxon>
        <taxon>Erwiniaceae</taxon>
        <taxon>Pantoea</taxon>
    </lineage>
</organism>